<evidence type="ECO:0000313" key="4">
    <source>
        <dbReference type="Proteomes" id="UP000321947"/>
    </source>
</evidence>
<dbReference type="EMBL" id="SSTD01000141">
    <property type="protein sequence ID" value="TYK31011.1"/>
    <property type="molecule type" value="Genomic_DNA"/>
</dbReference>
<dbReference type="Proteomes" id="UP000321393">
    <property type="component" value="Unassembled WGS sequence"/>
</dbReference>
<protein>
    <submittedName>
        <fullName evidence="2">Uncharacterized protein</fullName>
    </submittedName>
</protein>
<dbReference type="Proteomes" id="UP000321947">
    <property type="component" value="Unassembled WGS sequence"/>
</dbReference>
<dbReference type="EMBL" id="SSTE01019907">
    <property type="protein sequence ID" value="KAA0035522.1"/>
    <property type="molecule type" value="Genomic_DNA"/>
</dbReference>
<comment type="caution">
    <text evidence="2">The sequence shown here is derived from an EMBL/GenBank/DDBJ whole genome shotgun (WGS) entry which is preliminary data.</text>
</comment>
<gene>
    <name evidence="2" type="ORF">E5676_scaffold455G002580</name>
    <name evidence="1" type="ORF">E6C27_scaffold285G001770</name>
</gene>
<dbReference type="AlphaFoldDB" id="A0A5D3E5Y3"/>
<evidence type="ECO:0000313" key="2">
    <source>
        <dbReference type="EMBL" id="TYK31011.1"/>
    </source>
</evidence>
<reference evidence="3 4" key="1">
    <citation type="submission" date="2019-08" db="EMBL/GenBank/DDBJ databases">
        <title>Draft genome sequences of two oriental melons (Cucumis melo L. var makuwa).</title>
        <authorList>
            <person name="Kwon S.-Y."/>
        </authorList>
    </citation>
    <scope>NUCLEOTIDE SEQUENCE [LARGE SCALE GENOMIC DNA]</scope>
    <source>
        <strain evidence="4">cv. Chang Bougi</strain>
        <strain evidence="3">cv. SW 3</strain>
        <tissue evidence="2">Leaf</tissue>
    </source>
</reference>
<name>A0A5D3E5Y3_CUCMM</name>
<accession>A0A5D3E5Y3</accession>
<evidence type="ECO:0000313" key="1">
    <source>
        <dbReference type="EMBL" id="KAA0035522.1"/>
    </source>
</evidence>
<organism evidence="2 4">
    <name type="scientific">Cucumis melo var. makuwa</name>
    <name type="common">Oriental melon</name>
    <dbReference type="NCBI Taxonomy" id="1194695"/>
    <lineage>
        <taxon>Eukaryota</taxon>
        <taxon>Viridiplantae</taxon>
        <taxon>Streptophyta</taxon>
        <taxon>Embryophyta</taxon>
        <taxon>Tracheophyta</taxon>
        <taxon>Spermatophyta</taxon>
        <taxon>Magnoliopsida</taxon>
        <taxon>eudicotyledons</taxon>
        <taxon>Gunneridae</taxon>
        <taxon>Pentapetalae</taxon>
        <taxon>rosids</taxon>
        <taxon>fabids</taxon>
        <taxon>Cucurbitales</taxon>
        <taxon>Cucurbitaceae</taxon>
        <taxon>Benincaseae</taxon>
        <taxon>Cucumis</taxon>
    </lineage>
</organism>
<evidence type="ECO:0000313" key="3">
    <source>
        <dbReference type="Proteomes" id="UP000321393"/>
    </source>
</evidence>
<sequence>MILEQVEERVLDDAVSSQKARLSKLIGSDRAGGGLGRQGGFSIESVWEVFCPCNVWAHWCIGKGVERKLWCVPWCATINFIWHDHSRRLHDGQAHEPNVLFQIIQTCVRACVVS</sequence>
<proteinExistence type="predicted"/>